<reference evidence="2 3" key="1">
    <citation type="submission" date="2020-02" db="EMBL/GenBank/DDBJ databases">
        <title>Shewanella WXL01 sp. nov., a marine bacterium isolated from green algae in Luhuitou Fringing Reef (Northern South China Sea).</title>
        <authorList>
            <person name="Wang X."/>
        </authorList>
    </citation>
    <scope>NUCLEOTIDE SEQUENCE [LARGE SCALE GENOMIC DNA]</scope>
    <source>
        <strain evidence="2 3">MCCC 1A01895</strain>
    </source>
</reference>
<dbReference type="Pfam" id="PF13508">
    <property type="entry name" value="Acetyltransf_7"/>
    <property type="match status" value="1"/>
</dbReference>
<name>A0ABS5I6Q3_9GAMM</name>
<dbReference type="Proteomes" id="UP000811844">
    <property type="component" value="Unassembled WGS sequence"/>
</dbReference>
<evidence type="ECO:0000313" key="3">
    <source>
        <dbReference type="Proteomes" id="UP000811844"/>
    </source>
</evidence>
<comment type="caution">
    <text evidence="2">The sequence shown here is derived from an EMBL/GenBank/DDBJ whole genome shotgun (WGS) entry which is preliminary data.</text>
</comment>
<dbReference type="PROSITE" id="PS51186">
    <property type="entry name" value="GNAT"/>
    <property type="match status" value="1"/>
</dbReference>
<gene>
    <name evidence="2" type="ORF">G3R48_15600</name>
</gene>
<feature type="domain" description="N-acetyltransferase" evidence="1">
    <location>
        <begin position="15"/>
        <end position="163"/>
    </location>
</feature>
<evidence type="ECO:0000313" key="2">
    <source>
        <dbReference type="EMBL" id="MBR9729404.1"/>
    </source>
</evidence>
<accession>A0ABS5I6Q3</accession>
<dbReference type="CDD" id="cd04301">
    <property type="entry name" value="NAT_SF"/>
    <property type="match status" value="1"/>
</dbReference>
<dbReference type="SUPFAM" id="SSF55729">
    <property type="entry name" value="Acyl-CoA N-acyltransferases (Nat)"/>
    <property type="match status" value="1"/>
</dbReference>
<organism evidence="2 3">
    <name type="scientific">Shewanella intestini</name>
    <dbReference type="NCBI Taxonomy" id="2017544"/>
    <lineage>
        <taxon>Bacteria</taxon>
        <taxon>Pseudomonadati</taxon>
        <taxon>Pseudomonadota</taxon>
        <taxon>Gammaproteobacteria</taxon>
        <taxon>Alteromonadales</taxon>
        <taxon>Shewanellaceae</taxon>
        <taxon>Shewanella</taxon>
    </lineage>
</organism>
<evidence type="ECO:0000259" key="1">
    <source>
        <dbReference type="PROSITE" id="PS51186"/>
    </source>
</evidence>
<dbReference type="RefSeq" id="WP_153666152.1">
    <property type="nucleotide sequence ID" value="NZ_JAAIKR010000019.1"/>
</dbReference>
<sequence>MSLSIIHPTLTWLTMPARFEPEHVTERLLWSRLKQFYRTHLPYSRPQLSDLVAVGLATPEDKFVTAVRIRLFNSPQQSVQLLTGLVTHSQYRNQGIASQLMQFIKPELNQSSYLFCPSHLCCFYQEHGYKVINHKFASQDKSNRLSINHHVEIPAIIKQKYNDYQRSQTDLIIMQFTHPQ</sequence>
<dbReference type="InterPro" id="IPR016181">
    <property type="entry name" value="Acyl_CoA_acyltransferase"/>
</dbReference>
<protein>
    <submittedName>
        <fullName evidence="2">GNAT family N-acetyltransferase</fullName>
    </submittedName>
</protein>
<dbReference type="InterPro" id="IPR000182">
    <property type="entry name" value="GNAT_dom"/>
</dbReference>
<proteinExistence type="predicted"/>
<dbReference type="Gene3D" id="3.40.630.30">
    <property type="match status" value="1"/>
</dbReference>
<keyword evidence="3" id="KW-1185">Reference proteome</keyword>
<dbReference type="EMBL" id="JAAIKR010000019">
    <property type="protein sequence ID" value="MBR9729404.1"/>
    <property type="molecule type" value="Genomic_DNA"/>
</dbReference>